<feature type="compositionally biased region" description="Polar residues" evidence="5">
    <location>
        <begin position="1760"/>
        <end position="1770"/>
    </location>
</feature>
<evidence type="ECO:0000256" key="3">
    <source>
        <dbReference type="ARBA" id="ARBA00022833"/>
    </source>
</evidence>
<dbReference type="GO" id="GO:0005096">
    <property type="term" value="F:GTPase activator activity"/>
    <property type="evidence" value="ECO:0007669"/>
    <property type="project" value="TreeGrafter"/>
</dbReference>
<organism evidence="8 9">
    <name type="scientific">Caerostris darwini</name>
    <dbReference type="NCBI Taxonomy" id="1538125"/>
    <lineage>
        <taxon>Eukaryota</taxon>
        <taxon>Metazoa</taxon>
        <taxon>Ecdysozoa</taxon>
        <taxon>Arthropoda</taxon>
        <taxon>Chelicerata</taxon>
        <taxon>Arachnida</taxon>
        <taxon>Araneae</taxon>
        <taxon>Araneomorphae</taxon>
        <taxon>Entelegynae</taxon>
        <taxon>Araneoidea</taxon>
        <taxon>Araneidae</taxon>
        <taxon>Caerostris</taxon>
    </lineage>
</organism>
<comment type="caution">
    <text evidence="8">The sequence shown here is derived from an EMBL/GenBank/DDBJ whole genome shotgun (WGS) entry which is preliminary data.</text>
</comment>
<feature type="domain" description="RanBP2-type" evidence="7">
    <location>
        <begin position="1038"/>
        <end position="1067"/>
    </location>
</feature>
<keyword evidence="2 4" id="KW-0863">Zinc-finger</keyword>
<dbReference type="InterPro" id="IPR001876">
    <property type="entry name" value="Znf_RanBP2"/>
</dbReference>
<proteinExistence type="predicted"/>
<dbReference type="Gene3D" id="2.30.29.30">
    <property type="entry name" value="Pleckstrin-homology domain (PH domain)/Phosphotyrosine-binding domain (PTB)"/>
    <property type="match status" value="5"/>
</dbReference>
<sequence length="1934" mass="213439">MNSSLRTKKDVERHVADTLSRLNSENEKSLEELKISVAKSHPKSSARKVAYSKEEEDYADYDPSSLLEFYTEESNEDYRNSGYGYNPSSRMVHEAAGPLNYVMSPAIPPGPPPALNHYNYQYPAHAVLPPAPMAERPPYYHTPGQGLPFSEGQQLPQFHFHVASQVGKPPPPIMSSVASLSQGVPLPPLPPPPVSLHPSQPVIPPPSTSLSMPSPWPKPVGVPHAFQIPLSTPTPITASSNVFSQMIPITVPSSTPATSQSTLKNLLTKTPPAPSQISQIQQSTPTSQVASNFSIFTNISKTPETSIQERSRCDSENAGTSDIDGDLEKEVMGDFKPLIPLPAEIVVETGEENEEVLFEDRAKLYRFVDQEWKERGLGIVKILHHNSSGRVRLLMRREQVLKVCANHYITPDMEILPLKNSDRAWTWVAQDFADEELKPEHFCIRFKTAELAIGFKSAFVKAINISKDYRAKNSSSSNLVKLVVSAIPEPFGAKYLPKAGSWNCPTCYVNNGADKLFCVACESKNPNSQTTISSNLSIASTTLSTTDSVSISKLIQDKPLAFNFGGGFKFDNNEKTTVSTSSNSPKNIFGGFTFSSSPTIRDTKSPEPKDREILVVSTKAKNGPQVTKVNSTSSPFSSFSFTKTPTTSSMAIHLSGDVRTVFATDGKKDVFGNAFSKPFSPVTSSTNIQSTTISSSNNENSLSKMQALVQNLTPAYTFETKEGSKTANPASTESKISTVTNSEVSFDASKLSNDGSPEEFEPTVEFKPVVPLPALVEIKTGEEKEEVLFEERAKLFRYDSTLKEWKERGTGMLKILYLEENQKYRILMRRDQVLKICANHNILPEMKLTPLSKCDKAWVWFAKDYSDGDLAEEQFAAKFKNSDIAQNFFNIFEKCQNSLKSPVSEKLPPSDKCAGNSTAFDQLLKPAVNSWNCSKCQKSNMNESSCIYCKAPKDDSTMVMSTQPESSNQKPLSEIFKPPIGSWECKNCHVRNKASENKCVSCKSLNPYNPKLDQSVKQNIQKSLVTEKKDQTFSDILGLGSWECQSCKIRNSSDKTKCNSCETPKNGSSAPSTKESSSIFGNFQFGSSNTSTSTFQFGNPKPKSEFVFGVRPVTQPTTFTFGQSTISDKENESIGFKPSLPANNIANIFGGITQNTLSEKNNGSNKSSSSIFKNFSSPFTFGSDTSVQKTDSESVGFQFGSPQKYEFSFTGVRPRSPVKTPKSPRSPAAPSDADDDESDFDADNIYFQPAIPLPPKVDVKTGEEDENVLYCNRAKLFRFSSGEWKERGVGDIKILLDNKTRKARFLMRREQVLKVCLNHHLTKDLKFSIRGDKSWTWTATDFSESEPSPELFAIRFKTSELAEEFKKAIDDTLKKLEELQPVSSESVSSEVVSKAASSFSFKVDTPTTSTVTSGFGFGALSSQFGISVKSVFGPSSDFNSENSSKAANFSFTEKSIFGQTFKFGSESSVVPAPESIVVDPDIEVIYEATASKDQIAKAAELKLPKNFYLYDKKPPCAGCIGCREEIPPHKGSSADEPTIPATVEESLELPATSPNTNVPFSTSKFASFSFAELASKASSDSLTKSSPSSKNIFADAGAPVFSNLNTTGEETDEVVQSGDIHFEPVIPLPDLVEVKTGEEDETPIFVHRAKLFRYDSNTKQWKERGVGDIKILSHKEKVRFRIILRRDQVHNVACNHCISEDMSLSPMATSDTALCWNALDFSDSPNGEASQFAVRFKLKETLDNFKQVFNNCKEQLVNQSRNTSENQITDELSSTLKLKEESETSSESTPDVVNYGTESKTEESETDSDSSGEEDVLFEKRASLEIFDEKAAKFMPVGIGKLKIVYDDTVFGYHITMKNDNGETMCDHIIAVQTCLRTEGKRAMWAALDLNVEPVVRKQFCVTFSSYEALKEFSLCFEEGKEIAIKSEIVEKTD</sequence>
<dbReference type="InterPro" id="IPR000156">
    <property type="entry name" value="Ran_bind_dom"/>
</dbReference>
<feature type="domain" description="RanBD1" evidence="6">
    <location>
        <begin position="765"/>
        <end position="901"/>
    </location>
</feature>
<feature type="compositionally biased region" description="Low complexity" evidence="5">
    <location>
        <begin position="1221"/>
        <end position="1231"/>
    </location>
</feature>
<dbReference type="InterPro" id="IPR011993">
    <property type="entry name" value="PH-like_dom_sf"/>
</dbReference>
<name>A0AAV4WW62_9ARAC</name>
<dbReference type="InterPro" id="IPR045256">
    <property type="entry name" value="RanBP1_RanBD"/>
</dbReference>
<dbReference type="SUPFAM" id="SSF90209">
    <property type="entry name" value="Ran binding protein zinc finger-like"/>
    <property type="match status" value="2"/>
</dbReference>
<dbReference type="InterPro" id="IPR036443">
    <property type="entry name" value="Znf_RanBP2_sf"/>
</dbReference>
<dbReference type="GO" id="GO:0005737">
    <property type="term" value="C:cytoplasm"/>
    <property type="evidence" value="ECO:0007669"/>
    <property type="project" value="TreeGrafter"/>
</dbReference>
<keyword evidence="9" id="KW-1185">Reference proteome</keyword>
<reference evidence="8 9" key="1">
    <citation type="submission" date="2021-06" db="EMBL/GenBank/DDBJ databases">
        <title>Caerostris darwini draft genome.</title>
        <authorList>
            <person name="Kono N."/>
            <person name="Arakawa K."/>
        </authorList>
    </citation>
    <scope>NUCLEOTIDE SEQUENCE [LARGE SCALE GENOMIC DNA]</scope>
</reference>
<feature type="domain" description="RanBD1" evidence="6">
    <location>
        <begin position="1246"/>
        <end position="1378"/>
    </location>
</feature>
<dbReference type="PROSITE" id="PS01358">
    <property type="entry name" value="ZF_RANBP2_1"/>
    <property type="match status" value="3"/>
</dbReference>
<evidence type="ECO:0000256" key="1">
    <source>
        <dbReference type="ARBA" id="ARBA00022723"/>
    </source>
</evidence>
<dbReference type="PROSITE" id="PS50199">
    <property type="entry name" value="ZF_RANBP2_2"/>
    <property type="match status" value="3"/>
</dbReference>
<dbReference type="Pfam" id="PF00638">
    <property type="entry name" value="Ran_BP1"/>
    <property type="match status" value="5"/>
</dbReference>
<feature type="region of interest" description="Disordered" evidence="5">
    <location>
        <begin position="1"/>
        <end position="57"/>
    </location>
</feature>
<feature type="compositionally biased region" description="Acidic residues" evidence="5">
    <location>
        <begin position="1804"/>
        <end position="1814"/>
    </location>
</feature>
<evidence type="ECO:0000256" key="2">
    <source>
        <dbReference type="ARBA" id="ARBA00022771"/>
    </source>
</evidence>
<dbReference type="EMBL" id="BPLQ01015112">
    <property type="protein sequence ID" value="GIY85950.1"/>
    <property type="molecule type" value="Genomic_DNA"/>
</dbReference>
<dbReference type="CDD" id="cd13179">
    <property type="entry name" value="RanBD_RanBP1"/>
    <property type="match status" value="1"/>
</dbReference>
<evidence type="ECO:0000259" key="7">
    <source>
        <dbReference type="PROSITE" id="PS50199"/>
    </source>
</evidence>
<dbReference type="SUPFAM" id="SSF50729">
    <property type="entry name" value="PH domain-like"/>
    <property type="match status" value="5"/>
</dbReference>
<feature type="compositionally biased region" description="Basic and acidic residues" evidence="5">
    <location>
        <begin position="7"/>
        <end position="16"/>
    </location>
</feature>
<protein>
    <submittedName>
        <fullName evidence="8">E3 SUMO-protein ligase RanBP2</fullName>
    </submittedName>
</protein>
<dbReference type="Pfam" id="PF00641">
    <property type="entry name" value="Zn_ribbon_RanBP"/>
    <property type="match status" value="3"/>
</dbReference>
<feature type="region of interest" description="Disordered" evidence="5">
    <location>
        <begin position="1208"/>
        <end position="1239"/>
    </location>
</feature>
<dbReference type="GO" id="GO:0005643">
    <property type="term" value="C:nuclear pore"/>
    <property type="evidence" value="ECO:0007669"/>
    <property type="project" value="TreeGrafter"/>
</dbReference>
<dbReference type="PROSITE" id="PS50196">
    <property type="entry name" value="RANBD1"/>
    <property type="match status" value="4"/>
</dbReference>
<dbReference type="SMART" id="SM00547">
    <property type="entry name" value="ZnF_RBZ"/>
    <property type="match status" value="4"/>
</dbReference>
<keyword evidence="1" id="KW-0479">Metal-binding</keyword>
<dbReference type="CDD" id="cd00835">
    <property type="entry name" value="RanBD_family"/>
    <property type="match status" value="1"/>
</dbReference>
<evidence type="ECO:0000313" key="9">
    <source>
        <dbReference type="Proteomes" id="UP001054837"/>
    </source>
</evidence>
<dbReference type="PANTHER" id="PTHR23138">
    <property type="entry name" value="RAN BINDING PROTEIN"/>
    <property type="match status" value="1"/>
</dbReference>
<evidence type="ECO:0000313" key="8">
    <source>
        <dbReference type="EMBL" id="GIY85950.1"/>
    </source>
</evidence>
<accession>A0AAV4WW62</accession>
<gene>
    <name evidence="8" type="primary">Nup358</name>
    <name evidence="8" type="ORF">CDAR_559891</name>
</gene>
<dbReference type="SMART" id="SM00160">
    <property type="entry name" value="RanBD"/>
    <property type="match status" value="4"/>
</dbReference>
<dbReference type="GO" id="GO:0006913">
    <property type="term" value="P:nucleocytoplasmic transport"/>
    <property type="evidence" value="ECO:0007669"/>
    <property type="project" value="InterPro"/>
</dbReference>
<keyword evidence="8" id="KW-0436">Ligase</keyword>
<feature type="compositionally biased region" description="Basic and acidic residues" evidence="5">
    <location>
        <begin position="24"/>
        <end position="34"/>
    </location>
</feature>
<evidence type="ECO:0000256" key="4">
    <source>
        <dbReference type="PROSITE-ProRule" id="PRU00322"/>
    </source>
</evidence>
<feature type="domain" description="RanBP2-type" evidence="7">
    <location>
        <begin position="498"/>
        <end position="527"/>
    </location>
</feature>
<feature type="region of interest" description="Disordered" evidence="5">
    <location>
        <begin position="1760"/>
        <end position="1814"/>
    </location>
</feature>
<feature type="domain" description="RanBD1" evidence="6">
    <location>
        <begin position="334"/>
        <end position="468"/>
    </location>
</feature>
<dbReference type="GO" id="GO:0008270">
    <property type="term" value="F:zinc ion binding"/>
    <property type="evidence" value="ECO:0007669"/>
    <property type="project" value="UniProtKB-KW"/>
</dbReference>
<dbReference type="Proteomes" id="UP001054837">
    <property type="component" value="Unassembled WGS sequence"/>
</dbReference>
<dbReference type="InterPro" id="IPR045255">
    <property type="entry name" value="RanBP1-like"/>
</dbReference>
<evidence type="ECO:0000259" key="6">
    <source>
        <dbReference type="PROSITE" id="PS50196"/>
    </source>
</evidence>
<dbReference type="Gene3D" id="4.10.1060.10">
    <property type="entry name" value="Zinc finger, RanBP2-type"/>
    <property type="match status" value="3"/>
</dbReference>
<feature type="domain" description="RanBD1" evidence="6">
    <location>
        <begin position="1621"/>
        <end position="1758"/>
    </location>
</feature>
<feature type="domain" description="RanBP2-type" evidence="7">
    <location>
        <begin position="979"/>
        <end position="1008"/>
    </location>
</feature>
<dbReference type="GO" id="GO:0016874">
    <property type="term" value="F:ligase activity"/>
    <property type="evidence" value="ECO:0007669"/>
    <property type="project" value="UniProtKB-KW"/>
</dbReference>
<keyword evidence="3" id="KW-0862">Zinc</keyword>
<dbReference type="FunFam" id="2.30.29.30:FF:000018">
    <property type="entry name" value="E3 SUMO-protein ligase RanBP2"/>
    <property type="match status" value="4"/>
</dbReference>
<evidence type="ECO:0000256" key="5">
    <source>
        <dbReference type="SAM" id="MobiDB-lite"/>
    </source>
</evidence>
<dbReference type="PANTHER" id="PTHR23138:SF87">
    <property type="entry name" value="E3 SUMO-PROTEIN LIGASE RANBP2"/>
    <property type="match status" value="1"/>
</dbReference>